<comment type="caution">
    <text evidence="2">The sequence shown here is derived from an EMBL/GenBank/DDBJ whole genome shotgun (WGS) entry which is preliminary data.</text>
</comment>
<dbReference type="EMBL" id="AMZH03002990">
    <property type="protein sequence ID" value="RRT73771.1"/>
    <property type="molecule type" value="Genomic_DNA"/>
</dbReference>
<protein>
    <submittedName>
        <fullName evidence="2">Uncharacterized protein</fullName>
    </submittedName>
</protein>
<gene>
    <name evidence="2" type="ORF">B296_00030767</name>
</gene>
<name>A0A427AC95_ENSVE</name>
<feature type="compositionally biased region" description="Basic and acidic residues" evidence="1">
    <location>
        <begin position="18"/>
        <end position="34"/>
    </location>
</feature>
<evidence type="ECO:0000313" key="3">
    <source>
        <dbReference type="Proteomes" id="UP000287651"/>
    </source>
</evidence>
<sequence length="171" mass="18798">MARRVRRNVSAAAWPTSRPKERPREVWEERDRSEGSLTVLRLRLLPPPPAADAEGRRKGLASSAAGDDAEDEVEEGEAFSSSSDCGDGVWGWNSSDIAGSDDREGEKGHGRQMCQLTWAVGARNGMLVGRDASESPCQCDTWFIVHTPVVRYSRHRLASTVRFVEDGSIIS</sequence>
<evidence type="ECO:0000313" key="2">
    <source>
        <dbReference type="EMBL" id="RRT73771.1"/>
    </source>
</evidence>
<feature type="region of interest" description="Disordered" evidence="1">
    <location>
        <begin position="1"/>
        <end position="108"/>
    </location>
</feature>
<organism evidence="2 3">
    <name type="scientific">Ensete ventricosum</name>
    <name type="common">Abyssinian banana</name>
    <name type="synonym">Musa ensete</name>
    <dbReference type="NCBI Taxonomy" id="4639"/>
    <lineage>
        <taxon>Eukaryota</taxon>
        <taxon>Viridiplantae</taxon>
        <taxon>Streptophyta</taxon>
        <taxon>Embryophyta</taxon>
        <taxon>Tracheophyta</taxon>
        <taxon>Spermatophyta</taxon>
        <taxon>Magnoliopsida</taxon>
        <taxon>Liliopsida</taxon>
        <taxon>Zingiberales</taxon>
        <taxon>Musaceae</taxon>
        <taxon>Ensete</taxon>
    </lineage>
</organism>
<reference evidence="2 3" key="1">
    <citation type="journal article" date="2014" name="Agronomy (Basel)">
        <title>A Draft Genome Sequence for Ensete ventricosum, the Drought-Tolerant Tree Against Hunger.</title>
        <authorList>
            <person name="Harrison J."/>
            <person name="Moore K.A."/>
            <person name="Paszkiewicz K."/>
            <person name="Jones T."/>
            <person name="Grant M."/>
            <person name="Ambacheew D."/>
            <person name="Muzemil S."/>
            <person name="Studholme D.J."/>
        </authorList>
    </citation>
    <scope>NUCLEOTIDE SEQUENCE [LARGE SCALE GENOMIC DNA]</scope>
</reference>
<dbReference type="Proteomes" id="UP000287651">
    <property type="component" value="Unassembled WGS sequence"/>
</dbReference>
<dbReference type="AlphaFoldDB" id="A0A427AC95"/>
<feature type="compositionally biased region" description="Acidic residues" evidence="1">
    <location>
        <begin position="67"/>
        <end position="77"/>
    </location>
</feature>
<evidence type="ECO:0000256" key="1">
    <source>
        <dbReference type="SAM" id="MobiDB-lite"/>
    </source>
</evidence>
<proteinExistence type="predicted"/>
<accession>A0A427AC95</accession>